<dbReference type="OMA" id="YSLRCMP"/>
<dbReference type="PROSITE" id="PS00488">
    <property type="entry name" value="PAL_HISTIDASE"/>
    <property type="match status" value="1"/>
</dbReference>
<dbReference type="InterPro" id="IPR001106">
    <property type="entry name" value="Aromatic_Lyase"/>
</dbReference>
<dbReference type="Gene3D" id="1.10.275.10">
    <property type="entry name" value="Fumarase/aspartase (N-terminal domain)"/>
    <property type="match status" value="1"/>
</dbReference>
<dbReference type="RefSeq" id="WP_011900946.1">
    <property type="nucleotide sequence ID" value="NZ_JAAVJF010000002.1"/>
</dbReference>
<accession>A0A7L4PBJ6</accession>
<evidence type="ECO:0000313" key="2">
    <source>
        <dbReference type="Proteomes" id="UP000554766"/>
    </source>
</evidence>
<dbReference type="SUPFAM" id="SSF48557">
    <property type="entry name" value="L-aspartase-like"/>
    <property type="match status" value="1"/>
</dbReference>
<dbReference type="Gene3D" id="1.20.200.10">
    <property type="entry name" value="Fumarase/aspartase (Central domain)"/>
    <property type="match status" value="1"/>
</dbReference>
<dbReference type="GO" id="GO:0016841">
    <property type="term" value="F:ammonia-lyase activity"/>
    <property type="evidence" value="ECO:0007669"/>
    <property type="project" value="InterPro"/>
</dbReference>
<gene>
    <name evidence="1" type="ORF">HC235_04590</name>
</gene>
<dbReference type="PANTHER" id="PTHR10362">
    <property type="entry name" value="HISTIDINE AMMONIA-LYASE"/>
    <property type="match status" value="1"/>
</dbReference>
<evidence type="ECO:0000313" key="1">
    <source>
        <dbReference type="EMBL" id="NYR15236.1"/>
    </source>
</evidence>
<name>A0A7L4PBJ6_9CREN</name>
<dbReference type="InterPro" id="IPR024083">
    <property type="entry name" value="Fumarase/histidase_N"/>
</dbReference>
<organism evidence="1 2">
    <name type="scientific">Pyrobaculum arsenaticum</name>
    <dbReference type="NCBI Taxonomy" id="121277"/>
    <lineage>
        <taxon>Archaea</taxon>
        <taxon>Thermoproteota</taxon>
        <taxon>Thermoprotei</taxon>
        <taxon>Thermoproteales</taxon>
        <taxon>Thermoproteaceae</taxon>
        <taxon>Pyrobaculum</taxon>
    </lineage>
</organism>
<dbReference type="InterPro" id="IPR022313">
    <property type="entry name" value="Phe/His_NH3-lyase_AS"/>
</dbReference>
<dbReference type="CDD" id="cd00332">
    <property type="entry name" value="PAL-HAL"/>
    <property type="match status" value="1"/>
</dbReference>
<dbReference type="Proteomes" id="UP000554766">
    <property type="component" value="Unassembled WGS sequence"/>
</dbReference>
<dbReference type="GeneID" id="5054877"/>
<sequence>MEPVELGEKLTLIDVVKVATFGAPVVIPGDTRRKIEQAHSAYLEALQKGVEIYGVTTGLGELVKVKTVAQGSRIIVEHAVGVGDRSPREWVRAALLIRAHQLALGYSGVKPAVVEMLAELLNRDITPVVPIYGSVGASGDLAPLSHIALALLGEGHVKYKGEIVPAEEALRKEGLEPLLLDPRDALALINGTSFSTAVLAMAIAKVENLLDKYLAYLPLYLHAVRANYKALLPETQVKRHYGMKKIAEAIQYATPGKRLHDPYSVRCIPQVLGPLYDVLKWAREVVENEINSPSDNPIFTDRGPVPTCHFHGQYIAMAADSLATALAIWANLLERQIAQLLRSDITGKPEFLAKEPGSVGDMIYHYTAASLVAKIRTLATPYSVQNIPTSGFQEDVNSMSLGAAIRIHEIIKLLIDILSIHSVVTHDATDCIDCQLHIEKIYSTISDLVKKSTIPSERIKAVSAIWS</sequence>
<dbReference type="EMBL" id="JAAVJF010000002">
    <property type="protein sequence ID" value="NYR15236.1"/>
    <property type="molecule type" value="Genomic_DNA"/>
</dbReference>
<dbReference type="Pfam" id="PF00221">
    <property type="entry name" value="Lyase_aromatic"/>
    <property type="match status" value="1"/>
</dbReference>
<keyword evidence="2" id="KW-1185">Reference proteome</keyword>
<proteinExistence type="predicted"/>
<reference evidence="1 2" key="1">
    <citation type="journal article" date="2020" name="Nat. Commun.">
        <title>The structures of two archaeal type IV pili illuminate evolutionary relationships.</title>
        <authorList>
            <person name="Wang F."/>
            <person name="Baquero D.P."/>
            <person name="Su Z."/>
            <person name="Beltran L.C."/>
            <person name="Prangishvili D."/>
            <person name="Krupovic M."/>
            <person name="Egelman E.H."/>
        </authorList>
    </citation>
    <scope>NUCLEOTIDE SEQUENCE [LARGE SCALE GENOMIC DNA]</scope>
    <source>
        <strain evidence="1 2">2GA</strain>
    </source>
</reference>
<comment type="caution">
    <text evidence="1">The sequence shown here is derived from an EMBL/GenBank/DDBJ whole genome shotgun (WGS) entry which is preliminary data.</text>
</comment>
<dbReference type="InterPro" id="IPR008948">
    <property type="entry name" value="L-Aspartase-like"/>
</dbReference>
<protein>
    <submittedName>
        <fullName evidence="1">Aromatic amino acid lyase</fullName>
    </submittedName>
</protein>
<dbReference type="AlphaFoldDB" id="A0A7L4PBJ6"/>
<keyword evidence="1" id="KW-0456">Lyase</keyword>